<dbReference type="AlphaFoldDB" id="A0A2I1HDH0"/>
<reference evidence="2 3" key="1">
    <citation type="submission" date="2015-10" db="EMBL/GenBank/DDBJ databases">
        <title>Genome analyses suggest a sexual origin of heterokaryosis in a supposedly ancient asexual fungus.</title>
        <authorList>
            <person name="Ropars J."/>
            <person name="Sedzielewska K."/>
            <person name="Noel J."/>
            <person name="Charron P."/>
            <person name="Farinelli L."/>
            <person name="Marton T."/>
            <person name="Kruger M."/>
            <person name="Pelin A."/>
            <person name="Brachmann A."/>
            <person name="Corradi N."/>
        </authorList>
    </citation>
    <scope>NUCLEOTIDE SEQUENCE [LARGE SCALE GENOMIC DNA]</scope>
    <source>
        <strain evidence="2 3">A4</strain>
    </source>
</reference>
<organism evidence="2 3">
    <name type="scientific">Rhizophagus irregularis</name>
    <dbReference type="NCBI Taxonomy" id="588596"/>
    <lineage>
        <taxon>Eukaryota</taxon>
        <taxon>Fungi</taxon>
        <taxon>Fungi incertae sedis</taxon>
        <taxon>Mucoromycota</taxon>
        <taxon>Glomeromycotina</taxon>
        <taxon>Glomeromycetes</taxon>
        <taxon>Glomerales</taxon>
        <taxon>Glomeraceae</taxon>
        <taxon>Rhizophagus</taxon>
    </lineage>
</organism>
<feature type="region of interest" description="Disordered" evidence="1">
    <location>
        <begin position="1"/>
        <end position="20"/>
    </location>
</feature>
<evidence type="ECO:0000256" key="1">
    <source>
        <dbReference type="SAM" id="MobiDB-lite"/>
    </source>
</evidence>
<name>A0A2I1HDH0_9GLOM</name>
<gene>
    <name evidence="2" type="ORF">RhiirA4_549458</name>
</gene>
<evidence type="ECO:0000313" key="2">
    <source>
        <dbReference type="EMBL" id="PKY56951.1"/>
    </source>
</evidence>
<comment type="caution">
    <text evidence="2">The sequence shown here is derived from an EMBL/GenBank/DDBJ whole genome shotgun (WGS) entry which is preliminary data.</text>
</comment>
<evidence type="ECO:0000313" key="3">
    <source>
        <dbReference type="Proteomes" id="UP000234323"/>
    </source>
</evidence>
<proteinExistence type="predicted"/>
<dbReference type="EMBL" id="LLXI01002363">
    <property type="protein sequence ID" value="PKY56951.1"/>
    <property type="molecule type" value="Genomic_DNA"/>
</dbReference>
<feature type="non-terminal residue" evidence="2">
    <location>
        <position position="85"/>
    </location>
</feature>
<keyword evidence="3" id="KW-1185">Reference proteome</keyword>
<dbReference type="Proteomes" id="UP000234323">
    <property type="component" value="Unassembled WGS sequence"/>
</dbReference>
<sequence length="85" mass="10090">MNEEEEEVEMILTRREEQETSAMTEIEEYIGKNNKIKEKNWDITGVNETKLNKQKGKFEFKEWNEMKTLNNSTDEEKSKGSQLSI</sequence>
<protein>
    <submittedName>
        <fullName evidence="2">Uncharacterized protein</fullName>
    </submittedName>
</protein>
<accession>A0A2I1HDH0</accession>